<dbReference type="InterPro" id="IPR054722">
    <property type="entry name" value="PolX-like_BBD"/>
</dbReference>
<evidence type="ECO:0000256" key="1">
    <source>
        <dbReference type="SAM" id="MobiDB-lite"/>
    </source>
</evidence>
<dbReference type="PaxDb" id="3827-XP_004488901.1"/>
<dbReference type="STRING" id="3827.A0A1S2XI81"/>
<dbReference type="PANTHER" id="PTHR35317:SF35">
    <property type="entry name" value="DUF4219 DOMAIN-CONTAINING PROTEIN"/>
    <property type="match status" value="1"/>
</dbReference>
<name>A0A1S2XI81_CICAR</name>
<feature type="region of interest" description="Disordered" evidence="1">
    <location>
        <begin position="295"/>
        <end position="326"/>
    </location>
</feature>
<evidence type="ECO:0000259" key="2">
    <source>
        <dbReference type="Pfam" id="PF13976"/>
    </source>
</evidence>
<dbReference type="Proteomes" id="UP000087171">
    <property type="component" value="Chromosome Ca1"/>
</dbReference>
<feature type="domain" description="Retrovirus-related Pol polyprotein from transposon TNT 1-94-like beta-barrel" evidence="3">
    <location>
        <begin position="370"/>
        <end position="450"/>
    </location>
</feature>
<dbReference type="eggNOG" id="KOG0017">
    <property type="taxonomic scope" value="Eukaryota"/>
</dbReference>
<proteinExistence type="predicted"/>
<reference evidence="4" key="1">
    <citation type="journal article" date="2013" name="Nat. Biotechnol.">
        <title>Draft genome sequence of chickpea (Cicer arietinum) provides a resource for trait improvement.</title>
        <authorList>
            <person name="Varshney R.K."/>
            <person name="Song C."/>
            <person name="Saxena R.K."/>
            <person name="Azam S."/>
            <person name="Yu S."/>
            <person name="Sharpe A.G."/>
            <person name="Cannon S."/>
            <person name="Baek J."/>
            <person name="Rosen B.D."/>
            <person name="Tar'an B."/>
            <person name="Millan T."/>
            <person name="Zhang X."/>
            <person name="Ramsay L.D."/>
            <person name="Iwata A."/>
            <person name="Wang Y."/>
            <person name="Nelson W."/>
            <person name="Farmer A.D."/>
            <person name="Gaur P.M."/>
            <person name="Soderlund C."/>
            <person name="Penmetsa R.V."/>
            <person name="Xu C."/>
            <person name="Bharti A.K."/>
            <person name="He W."/>
            <person name="Winter P."/>
            <person name="Zhao S."/>
            <person name="Hane J.K."/>
            <person name="Carrasquilla-Garcia N."/>
            <person name="Condie J.A."/>
            <person name="Upadhyaya H.D."/>
            <person name="Luo M.C."/>
            <person name="Thudi M."/>
            <person name="Gowda C.L."/>
            <person name="Singh N.P."/>
            <person name="Lichtenzveig J."/>
            <person name="Gali K.K."/>
            <person name="Rubio J."/>
            <person name="Nadarajan N."/>
            <person name="Dolezel J."/>
            <person name="Bansal K.C."/>
            <person name="Xu X."/>
            <person name="Edwards D."/>
            <person name="Zhang G."/>
            <person name="Kahl G."/>
            <person name="Gil J."/>
            <person name="Singh K.B."/>
            <person name="Datta S.K."/>
            <person name="Jackson S.A."/>
            <person name="Wang J."/>
            <person name="Cook D.R."/>
        </authorList>
    </citation>
    <scope>NUCLEOTIDE SEQUENCE [LARGE SCALE GENOMIC DNA]</scope>
    <source>
        <strain evidence="4">cv. CDC Frontier</strain>
    </source>
</reference>
<feature type="domain" description="GAG-pre-integrase" evidence="2">
    <location>
        <begin position="482"/>
        <end position="518"/>
    </location>
</feature>
<accession>A0A1S2XI81</accession>
<evidence type="ECO:0000313" key="5">
    <source>
        <dbReference type="RefSeq" id="XP_004488901.1"/>
    </source>
</evidence>
<feature type="region of interest" description="Disordered" evidence="1">
    <location>
        <begin position="80"/>
        <end position="102"/>
    </location>
</feature>
<gene>
    <name evidence="5" type="primary">LOC101500795</name>
</gene>
<evidence type="ECO:0000313" key="4">
    <source>
        <dbReference type="Proteomes" id="UP000087171"/>
    </source>
</evidence>
<dbReference type="InterPro" id="IPR025724">
    <property type="entry name" value="GAG-pre-integrase_dom"/>
</dbReference>
<organism evidence="4 5">
    <name type="scientific">Cicer arietinum</name>
    <name type="common">Chickpea</name>
    <name type="synonym">Garbanzo</name>
    <dbReference type="NCBI Taxonomy" id="3827"/>
    <lineage>
        <taxon>Eukaryota</taxon>
        <taxon>Viridiplantae</taxon>
        <taxon>Streptophyta</taxon>
        <taxon>Embryophyta</taxon>
        <taxon>Tracheophyta</taxon>
        <taxon>Spermatophyta</taxon>
        <taxon>Magnoliopsida</taxon>
        <taxon>eudicotyledons</taxon>
        <taxon>Gunneridae</taxon>
        <taxon>Pentapetalae</taxon>
        <taxon>rosids</taxon>
        <taxon>fabids</taxon>
        <taxon>Fabales</taxon>
        <taxon>Fabaceae</taxon>
        <taxon>Papilionoideae</taxon>
        <taxon>50 kb inversion clade</taxon>
        <taxon>NPAAA clade</taxon>
        <taxon>Hologalegina</taxon>
        <taxon>IRL clade</taxon>
        <taxon>Cicereae</taxon>
        <taxon>Cicer</taxon>
    </lineage>
</organism>
<feature type="compositionally biased region" description="Basic and acidic residues" evidence="1">
    <location>
        <begin position="92"/>
        <end position="102"/>
    </location>
</feature>
<sequence length="518" mass="59046">MEVSTSLITKMNFITLNVALTYAGSLNYGVVLDLHDYIQEVPGEKVAPLYTTVLGKDSSVRVEAEATVRVGVTVVAQGTSGKDKGSMSVGRDIARSSRRAEPEHLLLTGPSMDVDEEKVTSKRDTASDGTCIMYGVFEIVQEGYEQLGSNPTKRQQAAFKDCKKRDDKTLFYIQQSVDSNNFEKISKASTSNKAWDILVKYYTGGGNAKKLKLQMLRRKYELLQIEEDEIVADYFNRVREIINQMRTNGEPITEVVIVENILRTLTQRYGHIVVVIEESKHPDKMLKLARRSVKMMGSTRKETENSSGTRSMSLMKGAGSSRNQQNNECISKKVQRDDDEAQLVQADDSNSDEVLFMAATGTKDDCLELWYLDTRCSNHMTEHKEWFVIIDKKVKREIKFIDNITMTTEGVGKVLIQRRDDKQSFICDVWYVPNMKNNLLSLGQLLEKGYSMNMENGQMKMFESSKRLVLKTPLSKNITFKMEIQISENQCLATEVRSEDWLWHQRFGHLNFRSLQML</sequence>
<dbReference type="GeneID" id="101500795"/>
<keyword evidence="4" id="KW-1185">Reference proteome</keyword>
<dbReference type="PANTHER" id="PTHR35317">
    <property type="entry name" value="OS04G0629600 PROTEIN"/>
    <property type="match status" value="1"/>
</dbReference>
<dbReference type="OrthoDB" id="2015125at2759"/>
<dbReference type="RefSeq" id="XP_004488901.1">
    <property type="nucleotide sequence ID" value="XM_004488844.1"/>
</dbReference>
<dbReference type="Pfam" id="PF14223">
    <property type="entry name" value="Retrotran_gag_2"/>
    <property type="match status" value="1"/>
</dbReference>
<dbReference type="Pfam" id="PF13976">
    <property type="entry name" value="gag_pre-integrs"/>
    <property type="match status" value="1"/>
</dbReference>
<dbReference type="Pfam" id="PF22936">
    <property type="entry name" value="Pol_BBD"/>
    <property type="match status" value="1"/>
</dbReference>
<dbReference type="AlphaFoldDB" id="A0A1S2XI81"/>
<protein>
    <submittedName>
        <fullName evidence="5">Uncharacterized protein LOC101500795</fullName>
    </submittedName>
</protein>
<reference evidence="5" key="2">
    <citation type="submission" date="2025-08" db="UniProtKB">
        <authorList>
            <consortium name="RefSeq"/>
        </authorList>
    </citation>
    <scope>IDENTIFICATION</scope>
    <source>
        <tissue evidence="5">Etiolated seedlings</tissue>
    </source>
</reference>
<evidence type="ECO:0000259" key="3">
    <source>
        <dbReference type="Pfam" id="PF22936"/>
    </source>
</evidence>
<dbReference type="KEGG" id="cam:101500795"/>